<keyword evidence="3 12" id="KW-0808">Transferase</keyword>
<dbReference type="OrthoDB" id="6755010at2759"/>
<feature type="domain" description="Zinc finger DNA-directed DNA polymerase family B alpha" evidence="16">
    <location>
        <begin position="1325"/>
        <end position="1525"/>
    </location>
</feature>
<dbReference type="InterPro" id="IPR042087">
    <property type="entry name" value="DNA_pol_B_thumb"/>
</dbReference>
<organism evidence="19 20">
    <name type="scientific">Aphanomyces stellatus</name>
    <dbReference type="NCBI Taxonomy" id="120398"/>
    <lineage>
        <taxon>Eukaryota</taxon>
        <taxon>Sar</taxon>
        <taxon>Stramenopiles</taxon>
        <taxon>Oomycota</taxon>
        <taxon>Saprolegniomycetes</taxon>
        <taxon>Saprolegniales</taxon>
        <taxon>Verrucalvaceae</taxon>
        <taxon>Aphanomyces</taxon>
    </lineage>
</organism>
<dbReference type="SUPFAM" id="SSF56672">
    <property type="entry name" value="DNA/RNA polymerases"/>
    <property type="match status" value="1"/>
</dbReference>
<dbReference type="Gene3D" id="3.90.1600.10">
    <property type="entry name" value="Palm domain of DNA polymerase"/>
    <property type="match status" value="1"/>
</dbReference>
<proteinExistence type="inferred from homology"/>
<name>A0A485KK81_9STRA</name>
<feature type="domain" description="DNA polymerase alpha catalytic subunit N-terminal" evidence="17">
    <location>
        <begin position="41"/>
        <end position="97"/>
    </location>
</feature>
<keyword evidence="10 12" id="KW-0238">DNA-binding</keyword>
<dbReference type="GO" id="GO:0008270">
    <property type="term" value="F:zinc ion binding"/>
    <property type="evidence" value="ECO:0007669"/>
    <property type="project" value="UniProtKB-KW"/>
</dbReference>
<dbReference type="Gene3D" id="3.30.70.2820">
    <property type="match status" value="1"/>
</dbReference>
<evidence type="ECO:0000256" key="6">
    <source>
        <dbReference type="ARBA" id="ARBA00022723"/>
    </source>
</evidence>
<dbReference type="Pfam" id="PF12254">
    <property type="entry name" value="DNA_pol_alpha_N"/>
    <property type="match status" value="1"/>
</dbReference>
<dbReference type="Gene3D" id="1.10.3200.20">
    <property type="entry name" value="DNA Polymerase alpha, zinc finger"/>
    <property type="match status" value="1"/>
</dbReference>
<feature type="domain" description="DNA-directed DNA polymerase family B exonuclease" evidence="15">
    <location>
        <begin position="516"/>
        <end position="760"/>
    </location>
</feature>
<dbReference type="NCBIfam" id="TIGR00592">
    <property type="entry name" value="pol2"/>
    <property type="match status" value="1"/>
</dbReference>
<dbReference type="EMBL" id="CAADRA010005123">
    <property type="protein sequence ID" value="VFT85302.1"/>
    <property type="molecule type" value="Genomic_DNA"/>
</dbReference>
<dbReference type="GO" id="GO:1902975">
    <property type="term" value="P:mitotic DNA replication initiation"/>
    <property type="evidence" value="ECO:0007669"/>
    <property type="project" value="InterPro"/>
</dbReference>
<dbReference type="Gene3D" id="1.10.287.690">
    <property type="entry name" value="Helix hairpin bin"/>
    <property type="match status" value="1"/>
</dbReference>
<keyword evidence="5 12" id="KW-0235">DNA replication</keyword>
<dbReference type="InterPro" id="IPR036397">
    <property type="entry name" value="RNaseH_sf"/>
</dbReference>
<dbReference type="InterPro" id="IPR043502">
    <property type="entry name" value="DNA/RNA_pol_sf"/>
</dbReference>
<feature type="region of interest" description="Disordered" evidence="13">
    <location>
        <begin position="112"/>
        <end position="245"/>
    </location>
</feature>
<evidence type="ECO:0000256" key="3">
    <source>
        <dbReference type="ARBA" id="ARBA00022679"/>
    </source>
</evidence>
<dbReference type="SMART" id="SM00486">
    <property type="entry name" value="POLBc"/>
    <property type="match status" value="1"/>
</dbReference>
<evidence type="ECO:0000256" key="13">
    <source>
        <dbReference type="SAM" id="MobiDB-lite"/>
    </source>
</evidence>
<evidence type="ECO:0000256" key="1">
    <source>
        <dbReference type="ARBA" id="ARBA00004123"/>
    </source>
</evidence>
<dbReference type="InterPro" id="IPR006134">
    <property type="entry name" value="DNA-dir_DNA_pol_B_multi_dom"/>
</dbReference>
<dbReference type="InterPro" id="IPR023211">
    <property type="entry name" value="DNA_pol_palm_dom_sf"/>
</dbReference>
<dbReference type="FunFam" id="1.10.132.60:FF:000004">
    <property type="entry name" value="DNA polymerase"/>
    <property type="match status" value="1"/>
</dbReference>
<dbReference type="Proteomes" id="UP000332933">
    <property type="component" value="Unassembled WGS sequence"/>
</dbReference>
<dbReference type="GO" id="GO:0000166">
    <property type="term" value="F:nucleotide binding"/>
    <property type="evidence" value="ECO:0007669"/>
    <property type="project" value="InterPro"/>
</dbReference>
<dbReference type="Gene3D" id="3.30.420.10">
    <property type="entry name" value="Ribonuclease H-like superfamily/Ribonuclease H"/>
    <property type="match status" value="1"/>
</dbReference>
<dbReference type="EC" id="2.7.7.7" evidence="12"/>
<dbReference type="EMBL" id="VJMH01005102">
    <property type="protein sequence ID" value="KAF0701119.1"/>
    <property type="molecule type" value="Genomic_DNA"/>
</dbReference>
<evidence type="ECO:0000256" key="8">
    <source>
        <dbReference type="ARBA" id="ARBA00022833"/>
    </source>
</evidence>
<reference evidence="18" key="2">
    <citation type="submission" date="2019-06" db="EMBL/GenBank/DDBJ databases">
        <title>Genomics analysis of Aphanomyces spp. identifies a new class of oomycete effector associated with host adaptation.</title>
        <authorList>
            <person name="Gaulin E."/>
        </authorList>
    </citation>
    <scope>NUCLEOTIDE SEQUENCE</scope>
    <source>
        <strain evidence="18">CBS 578.67</strain>
    </source>
</reference>
<dbReference type="GO" id="GO:0006273">
    <property type="term" value="P:lagging strand elongation"/>
    <property type="evidence" value="ECO:0007669"/>
    <property type="project" value="TreeGrafter"/>
</dbReference>
<keyword evidence="8" id="KW-0862">Zinc</keyword>
<comment type="similarity">
    <text evidence="2 12">Belongs to the DNA polymerase type-B family.</text>
</comment>
<dbReference type="InterPro" id="IPR024647">
    <property type="entry name" value="DNA_pol_a_cat_su_N"/>
</dbReference>
<gene>
    <name evidence="19" type="primary">Aste57867_8416</name>
    <name evidence="18" type="ORF">As57867_008384</name>
    <name evidence="19" type="ORF">ASTE57867_8416</name>
</gene>
<dbReference type="Pfam" id="PF00136">
    <property type="entry name" value="DNA_pol_B"/>
    <property type="match status" value="1"/>
</dbReference>
<keyword evidence="20" id="KW-1185">Reference proteome</keyword>
<evidence type="ECO:0000259" key="15">
    <source>
        <dbReference type="Pfam" id="PF03104"/>
    </source>
</evidence>
<feature type="compositionally biased region" description="Polar residues" evidence="13">
    <location>
        <begin position="190"/>
        <end position="214"/>
    </location>
</feature>
<evidence type="ECO:0000313" key="20">
    <source>
        <dbReference type="Proteomes" id="UP000332933"/>
    </source>
</evidence>
<dbReference type="Pfam" id="PF08996">
    <property type="entry name" value="zf-DNA_Pol"/>
    <property type="match status" value="1"/>
</dbReference>
<feature type="compositionally biased region" description="Polar residues" evidence="13">
    <location>
        <begin position="159"/>
        <end position="175"/>
    </location>
</feature>
<dbReference type="Gene3D" id="2.40.50.730">
    <property type="match status" value="1"/>
</dbReference>
<evidence type="ECO:0000256" key="5">
    <source>
        <dbReference type="ARBA" id="ARBA00022705"/>
    </source>
</evidence>
<keyword evidence="11" id="KW-0539">Nucleus</keyword>
<dbReference type="SUPFAM" id="SSF53098">
    <property type="entry name" value="Ribonuclease H-like"/>
    <property type="match status" value="1"/>
</dbReference>
<dbReference type="PANTHER" id="PTHR45861">
    <property type="entry name" value="DNA POLYMERASE ALPHA CATALYTIC SUBUNIT"/>
    <property type="match status" value="1"/>
</dbReference>
<evidence type="ECO:0000259" key="16">
    <source>
        <dbReference type="Pfam" id="PF08996"/>
    </source>
</evidence>
<comment type="catalytic activity">
    <reaction evidence="12">
        <text>DNA(n) + a 2'-deoxyribonucleoside 5'-triphosphate = DNA(n+1) + diphosphate</text>
        <dbReference type="Rhea" id="RHEA:22508"/>
        <dbReference type="Rhea" id="RHEA-COMP:17339"/>
        <dbReference type="Rhea" id="RHEA-COMP:17340"/>
        <dbReference type="ChEBI" id="CHEBI:33019"/>
        <dbReference type="ChEBI" id="CHEBI:61560"/>
        <dbReference type="ChEBI" id="CHEBI:173112"/>
        <dbReference type="EC" id="2.7.7.7"/>
    </reaction>
</comment>
<dbReference type="GO" id="GO:0005658">
    <property type="term" value="C:alpha DNA polymerase:primase complex"/>
    <property type="evidence" value="ECO:0007669"/>
    <property type="project" value="TreeGrafter"/>
</dbReference>
<evidence type="ECO:0000259" key="17">
    <source>
        <dbReference type="Pfam" id="PF12254"/>
    </source>
</evidence>
<accession>A0A485KK81</accession>
<dbReference type="InterPro" id="IPR038256">
    <property type="entry name" value="Pol_alpha_znc_sf"/>
</dbReference>
<evidence type="ECO:0000313" key="18">
    <source>
        <dbReference type="EMBL" id="KAF0701119.1"/>
    </source>
</evidence>
<evidence type="ECO:0000256" key="9">
    <source>
        <dbReference type="ARBA" id="ARBA00022932"/>
    </source>
</evidence>
<dbReference type="Gene3D" id="6.10.10.100">
    <property type="match status" value="1"/>
</dbReference>
<evidence type="ECO:0000256" key="10">
    <source>
        <dbReference type="ARBA" id="ARBA00023125"/>
    </source>
</evidence>
<feature type="region of interest" description="Disordered" evidence="13">
    <location>
        <begin position="260"/>
        <end position="283"/>
    </location>
</feature>
<dbReference type="Pfam" id="PF03104">
    <property type="entry name" value="DNA_pol_B_exo1"/>
    <property type="match status" value="1"/>
</dbReference>
<dbReference type="GO" id="GO:0003688">
    <property type="term" value="F:DNA replication origin binding"/>
    <property type="evidence" value="ECO:0007669"/>
    <property type="project" value="TreeGrafter"/>
</dbReference>
<feature type="compositionally biased region" description="Polar residues" evidence="13">
    <location>
        <begin position="226"/>
        <end position="245"/>
    </location>
</feature>
<evidence type="ECO:0000256" key="7">
    <source>
        <dbReference type="ARBA" id="ARBA00022771"/>
    </source>
</evidence>
<evidence type="ECO:0000259" key="14">
    <source>
        <dbReference type="Pfam" id="PF00136"/>
    </source>
</evidence>
<feature type="compositionally biased region" description="Basic and acidic residues" evidence="13">
    <location>
        <begin position="262"/>
        <end position="274"/>
    </location>
</feature>
<evidence type="ECO:0000256" key="4">
    <source>
        <dbReference type="ARBA" id="ARBA00022695"/>
    </source>
</evidence>
<dbReference type="InterPro" id="IPR015088">
    <property type="entry name" value="Znf_DNA-dir_DNA_pol_B_alpha"/>
</dbReference>
<feature type="domain" description="DNA-directed DNA polymerase family B multifunctional" evidence="14">
    <location>
        <begin position="829"/>
        <end position="1285"/>
    </location>
</feature>
<dbReference type="Gene3D" id="1.10.132.60">
    <property type="entry name" value="DNA polymerase family B, C-terminal domain"/>
    <property type="match status" value="1"/>
</dbReference>
<dbReference type="InterPro" id="IPR006133">
    <property type="entry name" value="DNA-dir_DNA_pol_B_exonuc"/>
</dbReference>
<dbReference type="PANTHER" id="PTHR45861:SF1">
    <property type="entry name" value="DNA POLYMERASE ALPHA CATALYTIC SUBUNIT"/>
    <property type="match status" value="1"/>
</dbReference>
<protein>
    <recommendedName>
        <fullName evidence="12">DNA polymerase</fullName>
        <ecNumber evidence="12">2.7.7.7</ecNumber>
    </recommendedName>
</protein>
<dbReference type="InterPro" id="IPR012337">
    <property type="entry name" value="RNaseH-like_sf"/>
</dbReference>
<dbReference type="GO" id="GO:0003887">
    <property type="term" value="F:DNA-directed DNA polymerase activity"/>
    <property type="evidence" value="ECO:0007669"/>
    <property type="project" value="UniProtKB-KW"/>
</dbReference>
<keyword evidence="6" id="KW-0479">Metal-binding</keyword>
<dbReference type="GO" id="GO:0006272">
    <property type="term" value="P:leading strand elongation"/>
    <property type="evidence" value="ECO:0007669"/>
    <property type="project" value="TreeGrafter"/>
</dbReference>
<evidence type="ECO:0000256" key="2">
    <source>
        <dbReference type="ARBA" id="ARBA00005755"/>
    </source>
</evidence>
<keyword evidence="7" id="KW-0863">Zinc-finger</keyword>
<sequence>MSRRSSRANNNGGRSSALSEIRRLREAKFNGVDDDETAEIESKKSSRIEMYNAQEGSIYQELTEEEYNDLVRKRREELPFVEDDEGGMGYYDDGEEQYFEDDGDLDEEIVDTDDVDIQGKKRPSSGALSSSYVKRAKRMQRAKLGTGSEQKITHMFFSKPNSNESSKSGPNPKNNLTKRDIDLDSMLDDLTSNPLQAPQSRRQRNKFTSSSSTKLAARVAHDHPKTTSVSASNEMSVDTNNQITADNPNAYEYYEVDNDTVDESKTTSRVKEPGNGDNISLETPSPVITKRELLLKKARESRIETSAATEKALSLAESAKQYEQVSTSVNAETVPSNEVDEWWSVKETIDEHFGQETIDDTEDSDDLQLFWTDAVEVRDRPGKVYLIGKTKDAQGFKSCCVIVNNLQRHLYVVPRIPTEVREDYKTMAEMPSDMQNELWINMHKDISSLLIPSCITDRNDQQTFRTKLVERNYAFELSDLPRGKNTYLKVKYPARYSAPPPEVCSKGGASFTRICGGSIRPLETFLIRRKLLGPGWLSIKDAKKISNNHQSYCKVEFETSSPKNVSPLQGLPTPPLTVMSLSIKTCCNPHSLKHEVVSFSAVSESNVNPDGGSKSQGKISHFSGIRPFMNDSQHFPEVYVKAAMTNNRFRTPQSLSIEMNEKALLNFLLARVQREDPDVIVGHNLQGYTLDVLMSRMDNYKMGGLWSRLTRLRRGLLMPLNQGEGWNEYRLDDMSNGRLFCDTFVAAKELLTSQSTYSLSHLVSTQLKKTRVDVEMTDIPSILSSGPENFVKFIHHTLDDAMFVLHLMHKLEVIPLSKQLANLCGYFWSRTLQANKRAERIEYLLLHEFDRSKNKFIVPEKFKEKKTKLGKKREPAGYAGGMVFAPKKGLYDNFVVLLDFMSLYPSIIREYNICFTTVERNLDTLNSDIPVITRNLDDDEEEAEGEMLPKGDNDIPALPSASCSEGVLPQVIKRLLESRKQVKKQLKAELNAGNIEKSKKLDIRQRAIKLTANSMYGCLGFRFSRFYAKPIAALITSTGRQTLQRAKEVAEQECGYDVIYGDTDSIMVDSRSDKLEDAKRIGREIQVQCNKHFKLLELEVDYIFKTILLLNKKKYASLVVKEFNGEVKYEKEVKGLDMVRRDWCVLSKVVGNCILDFILSGLSRDDVVEKIHEYLERVAENMRSGNEPIEQYVITKSLNKAPEQYPDKAKQYHVQVAMALRSQGKAIGVGTQVPYVMCKEEESGTQRRAYHPDEVNRSQGRLNVDVDWYLEAQIHPPVNRLCAHIDGTSSPQLAHCLGLDTTKFSHSAQNVGDEEVDIIPSILQNDADRFKLCTPLQITCSKCAEVNSFPGVFASRTHHYVSGMYCPNENCRASYWGYDQEGLYGLVGDDFVALLSNYMHVAIRECTKRYYQGWVVCTEGTCKSRTQKQSLRGRRGDACSVPGCRGTVTMEYSDTALYTQLKYYESLVDVDRALANIHKENTRQPGNEIIAGALTERQKEVFEKLLVQIRETINRNDYNWVKPSMWTTLFST</sequence>
<evidence type="ECO:0000256" key="11">
    <source>
        <dbReference type="ARBA" id="ARBA00023242"/>
    </source>
</evidence>
<dbReference type="InterPro" id="IPR017964">
    <property type="entry name" value="DNA-dir_DNA_pol_B_CS"/>
</dbReference>
<dbReference type="PRINTS" id="PR00106">
    <property type="entry name" value="DNAPOLB"/>
</dbReference>
<reference evidence="19 20" key="1">
    <citation type="submission" date="2019-03" db="EMBL/GenBank/DDBJ databases">
        <authorList>
            <person name="Gaulin E."/>
            <person name="Dumas B."/>
        </authorList>
    </citation>
    <scope>NUCLEOTIDE SEQUENCE [LARGE SCALE GENOMIC DNA]</scope>
    <source>
        <strain evidence="19">CBS 568.67</strain>
    </source>
</reference>
<dbReference type="InterPro" id="IPR045846">
    <property type="entry name" value="POLBc_alpha"/>
</dbReference>
<dbReference type="InterPro" id="IPR006172">
    <property type="entry name" value="DNA-dir_DNA_pol_B"/>
</dbReference>
<keyword evidence="4 12" id="KW-0548">Nucleotidyltransferase</keyword>
<dbReference type="GO" id="GO:0003697">
    <property type="term" value="F:single-stranded DNA binding"/>
    <property type="evidence" value="ECO:0007669"/>
    <property type="project" value="TreeGrafter"/>
</dbReference>
<dbReference type="CDD" id="cd05776">
    <property type="entry name" value="DNA_polB_alpha_exo"/>
    <property type="match status" value="1"/>
</dbReference>
<comment type="subcellular location">
    <subcellularLocation>
        <location evidence="1">Nucleus</location>
    </subcellularLocation>
</comment>
<dbReference type="PROSITE" id="PS00116">
    <property type="entry name" value="DNA_POLYMERASE_B"/>
    <property type="match status" value="1"/>
</dbReference>
<evidence type="ECO:0000256" key="12">
    <source>
        <dbReference type="RuleBase" id="RU000442"/>
    </source>
</evidence>
<dbReference type="GO" id="GO:0003682">
    <property type="term" value="F:chromatin binding"/>
    <property type="evidence" value="ECO:0007669"/>
    <property type="project" value="TreeGrafter"/>
</dbReference>
<dbReference type="CDD" id="cd05532">
    <property type="entry name" value="POLBc_alpha"/>
    <property type="match status" value="1"/>
</dbReference>
<keyword evidence="9 12" id="KW-0239">DNA-directed DNA polymerase</keyword>
<evidence type="ECO:0000313" key="19">
    <source>
        <dbReference type="EMBL" id="VFT85302.1"/>
    </source>
</evidence>